<name>A0A8A1MDU3_AJECA</name>
<keyword evidence="1" id="KW-0472">Membrane</keyword>
<dbReference type="Proteomes" id="UP000663671">
    <property type="component" value="Chromosome 1"/>
</dbReference>
<feature type="transmembrane region" description="Helical" evidence="1">
    <location>
        <begin position="25"/>
        <end position="47"/>
    </location>
</feature>
<sequence>MAPRIVRVDTRHDARVHLMDEGDEVFVLVLVLVLVLAVDTLVTAWILSLRANGDGAHGVHEYRVSALHYRIIFLKLVHRLRSVQRLLASLLPFQYSPEHSHSNNGGPAVDRLLVSPQKGCNNQAQPVDPILLHMTLLSSLDQEEMGVKHSYIHASGGSGSSNISYCWCLLSIFHGTFSISGCRGSIHGQRLSDYRNNCTDSINKRTNYLDNSSPTTSELLLLVYHKFPRAWLLS</sequence>
<dbReference type="VEuPathDB" id="FungiDB:I7I51_01736"/>
<gene>
    <name evidence="2" type="ORF">I7I51_01736</name>
</gene>
<dbReference type="EMBL" id="CP069114">
    <property type="protein sequence ID" value="QSS64666.1"/>
    <property type="molecule type" value="Genomic_DNA"/>
</dbReference>
<proteinExistence type="predicted"/>
<dbReference type="AlphaFoldDB" id="A0A8A1MDU3"/>
<evidence type="ECO:0000313" key="2">
    <source>
        <dbReference type="EMBL" id="QSS64666.1"/>
    </source>
</evidence>
<organism evidence="2 3">
    <name type="scientific">Ajellomyces capsulatus</name>
    <name type="common">Darling's disease fungus</name>
    <name type="synonym">Histoplasma capsulatum</name>
    <dbReference type="NCBI Taxonomy" id="5037"/>
    <lineage>
        <taxon>Eukaryota</taxon>
        <taxon>Fungi</taxon>
        <taxon>Dikarya</taxon>
        <taxon>Ascomycota</taxon>
        <taxon>Pezizomycotina</taxon>
        <taxon>Eurotiomycetes</taxon>
        <taxon>Eurotiomycetidae</taxon>
        <taxon>Onygenales</taxon>
        <taxon>Ajellomycetaceae</taxon>
        <taxon>Histoplasma</taxon>
    </lineage>
</organism>
<evidence type="ECO:0000313" key="3">
    <source>
        <dbReference type="Proteomes" id="UP000663671"/>
    </source>
</evidence>
<keyword evidence="1" id="KW-0812">Transmembrane</keyword>
<keyword evidence="1" id="KW-1133">Transmembrane helix</keyword>
<protein>
    <submittedName>
        <fullName evidence="2">Uncharacterized protein</fullName>
    </submittedName>
</protein>
<reference evidence="2" key="1">
    <citation type="submission" date="2021-01" db="EMBL/GenBank/DDBJ databases">
        <title>Chromosome-level genome assembly of a human fungal pathogen reveals clustering of transcriptionally co-regulated genes.</title>
        <authorList>
            <person name="Voorhies M."/>
            <person name="Cohen S."/>
            <person name="Shea T.P."/>
            <person name="Petrus S."/>
            <person name="Munoz J.F."/>
            <person name="Poplawski S."/>
            <person name="Goldman W.E."/>
            <person name="Michael T."/>
            <person name="Cuomo C.A."/>
            <person name="Sil A."/>
            <person name="Beyhan S."/>
        </authorList>
    </citation>
    <scope>NUCLEOTIDE SEQUENCE</scope>
    <source>
        <strain evidence="2">WU24</strain>
    </source>
</reference>
<evidence type="ECO:0000256" key="1">
    <source>
        <dbReference type="SAM" id="Phobius"/>
    </source>
</evidence>
<accession>A0A8A1MDU3</accession>